<dbReference type="Gene3D" id="3.90.70.10">
    <property type="entry name" value="Cysteine proteinases"/>
    <property type="match status" value="1"/>
</dbReference>
<dbReference type="InterPro" id="IPR038765">
    <property type="entry name" value="Papain-like_cys_pep_sf"/>
</dbReference>
<dbReference type="AlphaFoldDB" id="J9GLF8"/>
<dbReference type="SUPFAM" id="SSF54001">
    <property type="entry name" value="Cysteine proteinases"/>
    <property type="match status" value="1"/>
</dbReference>
<proteinExistence type="predicted"/>
<protein>
    <submittedName>
        <fullName evidence="2">Cysteine peptidase</fullName>
    </submittedName>
</protein>
<gene>
    <name evidence="2" type="ORF">EVA_03163</name>
</gene>
<dbReference type="EMBL" id="AMCI01000552">
    <property type="protein sequence ID" value="EJX08727.1"/>
    <property type="molecule type" value="Genomic_DNA"/>
</dbReference>
<dbReference type="GO" id="GO:0006508">
    <property type="term" value="P:proteolysis"/>
    <property type="evidence" value="ECO:0007669"/>
    <property type="project" value="InterPro"/>
</dbReference>
<dbReference type="GO" id="GO:0070005">
    <property type="term" value="F:cysteine-type aminopeptidase activity"/>
    <property type="evidence" value="ECO:0007669"/>
    <property type="project" value="InterPro"/>
</dbReference>
<evidence type="ECO:0000313" key="2">
    <source>
        <dbReference type="EMBL" id="EJX08727.1"/>
    </source>
</evidence>
<sequence length="347" mass="40214">MGKLALAVWTAVSLTACGKSEQLPKEIPSFTLCQENPHTPVRHQGRTSTCWAFATTGMLESEWLLRHPGDTLRLSVMYFVRQKYLNQLEAYYYSHGREEIRSGSLGHSLWRVWQEDGAVPYEAYKGYLPGARRHDHRSLLKQLKKLAEEAVDAKDLEGYRKKAEALLDQELGAVPDTFVYRGHRYTPRSFADSLKLCPSDYVQVTSLMHHPYRKAVVVEFPDNWEHGTFVNLPLDEWELAIRKALSEGHTLAWHGDVSESTYLPRQGFAYWPVHPVTAELRQWEYARFQTTDDHMMLLVGTARDEAGKLYYRLKDSYGKYGPHQGYIYLSEDYFRAKTLSVWLPRFQ</sequence>
<dbReference type="InterPro" id="IPR004134">
    <property type="entry name" value="Peptidase_C1B"/>
</dbReference>
<reference evidence="2" key="1">
    <citation type="journal article" date="2012" name="PLoS ONE">
        <title>Gene sets for utilization of primary and secondary nutrition supplies in the distal gut of endangered iberian lynx.</title>
        <authorList>
            <person name="Alcaide M."/>
            <person name="Messina E."/>
            <person name="Richter M."/>
            <person name="Bargiela R."/>
            <person name="Peplies J."/>
            <person name="Huws S.A."/>
            <person name="Newbold C.J."/>
            <person name="Golyshin P.N."/>
            <person name="Simon M.A."/>
            <person name="Lopez G."/>
            <person name="Yakimov M.M."/>
            <person name="Ferrer M."/>
        </authorList>
    </citation>
    <scope>NUCLEOTIDE SEQUENCE</scope>
</reference>
<accession>J9GLF8</accession>
<comment type="caution">
    <text evidence="2">The sequence shown here is derived from an EMBL/GenBank/DDBJ whole genome shotgun (WGS) entry which is preliminary data.</text>
</comment>
<name>J9GLF8_9ZZZZ</name>
<dbReference type="Pfam" id="PF03051">
    <property type="entry name" value="Peptidase_C1_2"/>
    <property type="match status" value="1"/>
</dbReference>
<dbReference type="InterPro" id="IPR000668">
    <property type="entry name" value="Peptidase_C1A_C"/>
</dbReference>
<organism evidence="2">
    <name type="scientific">gut metagenome</name>
    <dbReference type="NCBI Taxonomy" id="749906"/>
    <lineage>
        <taxon>unclassified sequences</taxon>
        <taxon>metagenomes</taxon>
        <taxon>organismal metagenomes</taxon>
    </lineage>
</organism>
<evidence type="ECO:0000259" key="1">
    <source>
        <dbReference type="Pfam" id="PF00112"/>
    </source>
</evidence>
<dbReference type="PROSITE" id="PS51257">
    <property type="entry name" value="PROKAR_LIPOPROTEIN"/>
    <property type="match status" value="1"/>
</dbReference>
<feature type="domain" description="Peptidase C1A papain C-terminal" evidence="1">
    <location>
        <begin position="37"/>
        <end position="83"/>
    </location>
</feature>
<dbReference type="Pfam" id="PF00112">
    <property type="entry name" value="Peptidase_C1"/>
    <property type="match status" value="1"/>
</dbReference>